<dbReference type="RefSeq" id="NP_001367634.1">
    <property type="nucleotide sequence ID" value="NM_001381183.1"/>
</dbReference>
<evidence type="ECO:0000313" key="2">
    <source>
        <dbReference type="EMBL" id="CCD66898.1"/>
    </source>
</evidence>
<evidence type="ECO:0000313" key="4">
    <source>
        <dbReference type="WormBase" id="C36E6.1a"/>
    </source>
</evidence>
<accession>H2KZ81</accession>
<keyword evidence="3" id="KW-1185">Reference proteome</keyword>
<protein>
    <submittedName>
        <fullName evidence="2">K Homology domain-containing protein</fullName>
    </submittedName>
</protein>
<dbReference type="SMR" id="H2KZ81"/>
<dbReference type="AGR" id="WB:WBGene00016489"/>
<sequence>MSYMDQTKLCRRHINDQEKTQTTEWIKTDSSSKSPSPSRSNASD</sequence>
<dbReference type="OrthoDB" id="5204190at2759"/>
<reference evidence="2 3" key="1">
    <citation type="journal article" date="1998" name="Science">
        <title>Genome sequence of the nematode C. elegans: a platform for investigating biology.</title>
        <authorList>
            <consortium name="The C. elegans sequencing consortium"/>
            <person name="Sulson J.E."/>
            <person name="Waterston R."/>
        </authorList>
    </citation>
    <scope>NUCLEOTIDE SEQUENCE [LARGE SCALE GENOMIC DNA]</scope>
    <source>
        <strain evidence="2 3">Bristol N2</strain>
    </source>
</reference>
<dbReference type="HOGENOM" id="CLU_3225110_0_0_1"/>
<dbReference type="AlphaFoldDB" id="H2KZ81"/>
<dbReference type="GeneID" id="181773"/>
<organism evidence="2 3">
    <name type="scientific">Caenorhabditis elegans</name>
    <dbReference type="NCBI Taxonomy" id="6239"/>
    <lineage>
        <taxon>Eukaryota</taxon>
        <taxon>Metazoa</taxon>
        <taxon>Ecdysozoa</taxon>
        <taxon>Nematoda</taxon>
        <taxon>Chromadorea</taxon>
        <taxon>Rhabditida</taxon>
        <taxon>Rhabditina</taxon>
        <taxon>Rhabditomorpha</taxon>
        <taxon>Rhabditoidea</taxon>
        <taxon>Rhabditidae</taxon>
        <taxon>Peloderinae</taxon>
        <taxon>Caenorhabditis</taxon>
    </lineage>
</organism>
<dbReference type="ExpressionAtlas" id="H2KZ81">
    <property type="expression patterns" value="baseline and differential"/>
</dbReference>
<feature type="compositionally biased region" description="Low complexity" evidence="1">
    <location>
        <begin position="31"/>
        <end position="44"/>
    </location>
</feature>
<dbReference type="Proteomes" id="UP000001940">
    <property type="component" value="Chromosome X"/>
</dbReference>
<dbReference type="CTD" id="181773"/>
<name>H2KZ81_CAEEL</name>
<dbReference type="KEGG" id="cel:CELE_C36E6.1"/>
<feature type="region of interest" description="Disordered" evidence="1">
    <location>
        <begin position="1"/>
        <end position="44"/>
    </location>
</feature>
<dbReference type="WormBase" id="C36E6.1a">
    <property type="protein sequence ID" value="CE30887"/>
    <property type="gene ID" value="WBGene00016489"/>
    <property type="gene designation" value="fubl-3"/>
</dbReference>
<evidence type="ECO:0000313" key="3">
    <source>
        <dbReference type="Proteomes" id="UP000001940"/>
    </source>
</evidence>
<proteinExistence type="predicted"/>
<dbReference type="Bgee" id="WBGene00016489">
    <property type="expression patterns" value="Expressed in pharyngeal muscle cell (C elegans) and 4 other cell types or tissues"/>
</dbReference>
<gene>
    <name evidence="2 4" type="primary">fubl-3</name>
    <name evidence="4" type="synonym">fubp-3.3</name>
    <name evidence="4" type="ORF">C36E6.1</name>
    <name evidence="2" type="ORF">CELE_C36E6.1</name>
</gene>
<dbReference type="EMBL" id="BX284606">
    <property type="protein sequence ID" value="CCD66898.1"/>
    <property type="molecule type" value="Genomic_DNA"/>
</dbReference>
<evidence type="ECO:0000256" key="1">
    <source>
        <dbReference type="SAM" id="MobiDB-lite"/>
    </source>
</evidence>